<accession>A0A380TYG9</accession>
<reference evidence="1 2" key="1">
    <citation type="submission" date="2018-06" db="EMBL/GenBank/DDBJ databases">
        <authorList>
            <consortium name="Pathogen Informatics"/>
            <person name="Doyle S."/>
        </authorList>
    </citation>
    <scope>NUCLEOTIDE SEQUENCE [LARGE SCALE GENOMIC DNA]</scope>
    <source>
        <strain evidence="1 2">NCTC10801</strain>
    </source>
</reference>
<dbReference type="OrthoDB" id="2656750at2"/>
<name>A0A380TYG9_9PAST</name>
<proteinExistence type="predicted"/>
<dbReference type="AlphaFoldDB" id="A0A380TYG9"/>
<evidence type="ECO:0000313" key="1">
    <source>
        <dbReference type="EMBL" id="SUT93486.1"/>
    </source>
</evidence>
<dbReference type="EMBL" id="UFRQ01000003">
    <property type="protein sequence ID" value="SUT93486.1"/>
    <property type="molecule type" value="Genomic_DNA"/>
</dbReference>
<gene>
    <name evidence="1" type="ORF">NCTC10801_01951</name>
</gene>
<sequence>MKNYLISYDLHATGRDYSRLIAAIQTYANARQLLQSLWFVHSAKSSVEIRDHLLSTIDRNDELIIVEIARGNSAWCLDENKSRFLRSAL</sequence>
<dbReference type="Proteomes" id="UP000254649">
    <property type="component" value="Unassembled WGS sequence"/>
</dbReference>
<protein>
    <submittedName>
        <fullName evidence="1">Uncharacterized protein</fullName>
    </submittedName>
</protein>
<keyword evidence="2" id="KW-1185">Reference proteome</keyword>
<evidence type="ECO:0000313" key="2">
    <source>
        <dbReference type="Proteomes" id="UP000254649"/>
    </source>
</evidence>
<organism evidence="1 2">
    <name type="scientific">[Actinobacillus] rossii</name>
    <dbReference type="NCBI Taxonomy" id="123820"/>
    <lineage>
        <taxon>Bacteria</taxon>
        <taxon>Pseudomonadati</taxon>
        <taxon>Pseudomonadota</taxon>
        <taxon>Gammaproteobacteria</taxon>
        <taxon>Pasteurellales</taxon>
        <taxon>Pasteurellaceae</taxon>
    </lineage>
</organism>